<evidence type="ECO:0000256" key="4">
    <source>
        <dbReference type="ARBA" id="ARBA00022475"/>
    </source>
</evidence>
<feature type="transmembrane region" description="Helical" evidence="8">
    <location>
        <begin position="144"/>
        <end position="167"/>
    </location>
</feature>
<dbReference type="CDD" id="cd06550">
    <property type="entry name" value="TM_ABC_iron-siderophores_like"/>
    <property type="match status" value="1"/>
</dbReference>
<evidence type="ECO:0000256" key="2">
    <source>
        <dbReference type="ARBA" id="ARBA00007935"/>
    </source>
</evidence>
<feature type="transmembrane region" description="Helical" evidence="8">
    <location>
        <begin position="277"/>
        <end position="296"/>
    </location>
</feature>
<dbReference type="InterPro" id="IPR000522">
    <property type="entry name" value="ABC_transptr_permease_BtuC"/>
</dbReference>
<evidence type="ECO:0000256" key="7">
    <source>
        <dbReference type="ARBA" id="ARBA00023136"/>
    </source>
</evidence>
<keyword evidence="4" id="KW-1003">Cell membrane</keyword>
<accession>A0ABW1J9Q9</accession>
<keyword evidence="5 8" id="KW-0812">Transmembrane</keyword>
<evidence type="ECO:0000256" key="5">
    <source>
        <dbReference type="ARBA" id="ARBA00022692"/>
    </source>
</evidence>
<keyword evidence="7 8" id="KW-0472">Membrane</keyword>
<feature type="transmembrane region" description="Helical" evidence="8">
    <location>
        <begin position="232"/>
        <end position="257"/>
    </location>
</feature>
<keyword evidence="6 8" id="KW-1133">Transmembrane helix</keyword>
<dbReference type="Pfam" id="PF01032">
    <property type="entry name" value="FecCD"/>
    <property type="match status" value="1"/>
</dbReference>
<organism evidence="9 10">
    <name type="scientific">Pseudonocardia hispaniensis</name>
    <dbReference type="NCBI Taxonomy" id="904933"/>
    <lineage>
        <taxon>Bacteria</taxon>
        <taxon>Bacillati</taxon>
        <taxon>Actinomycetota</taxon>
        <taxon>Actinomycetes</taxon>
        <taxon>Pseudonocardiales</taxon>
        <taxon>Pseudonocardiaceae</taxon>
        <taxon>Pseudonocardia</taxon>
    </lineage>
</organism>
<feature type="transmembrane region" description="Helical" evidence="8">
    <location>
        <begin position="303"/>
        <end position="322"/>
    </location>
</feature>
<feature type="transmembrane region" description="Helical" evidence="8">
    <location>
        <begin position="90"/>
        <end position="108"/>
    </location>
</feature>
<comment type="subcellular location">
    <subcellularLocation>
        <location evidence="1">Cell membrane</location>
        <topology evidence="1">Multi-pass membrane protein</topology>
    </subcellularLocation>
</comment>
<evidence type="ECO:0000256" key="8">
    <source>
        <dbReference type="SAM" id="Phobius"/>
    </source>
</evidence>
<sequence length="329" mass="33960">MRLLFLFAGLVAIILVSFPLGPFGVDTWTVLQILFAKATGTEHAASTVEETVVMQVRLPRIIGAVLVGAGLAAAGAGYQSMFRNPLVSPAILGVSAGAGFGAALGLLAELPWTAIQLMAFGFGLVAAALALTIARLLGRGSTVVLVLAGIVVSTLFQAFISITQFLANPEDTLPSITFWLMGGLGRIRVEDLLGAAVVIAVCLAALHAVRWPVTVLAAGSDEASTLGINRRLTWAVVIGASTLLTATAVGLAGIVGWVGLVVPHLARMLVGPSFDRLLPAAVLMGAGFLVLVDDVARSAPMELPLGVLTAVIGAPFFVLLLARARSQWL</sequence>
<keyword evidence="10" id="KW-1185">Reference proteome</keyword>
<dbReference type="Gene3D" id="1.10.3470.10">
    <property type="entry name" value="ABC transporter involved in vitamin B12 uptake, BtuC"/>
    <property type="match status" value="1"/>
</dbReference>
<gene>
    <name evidence="9" type="ORF">ACFQE5_23000</name>
</gene>
<dbReference type="Proteomes" id="UP001596302">
    <property type="component" value="Unassembled WGS sequence"/>
</dbReference>
<dbReference type="PANTHER" id="PTHR30472:SF70">
    <property type="entry name" value="MOLYBDATE IMPORT SYSTEM PERMEASE PROTEIN MOLB"/>
    <property type="match status" value="1"/>
</dbReference>
<dbReference type="InterPro" id="IPR037294">
    <property type="entry name" value="ABC_BtuC-like"/>
</dbReference>
<keyword evidence="3" id="KW-0813">Transport</keyword>
<evidence type="ECO:0000313" key="9">
    <source>
        <dbReference type="EMBL" id="MFC5997085.1"/>
    </source>
</evidence>
<protein>
    <submittedName>
        <fullName evidence="9">FecCD family ABC transporter permease</fullName>
    </submittedName>
</protein>
<comment type="similarity">
    <text evidence="2">Belongs to the binding-protein-dependent transport system permease family. FecCD subfamily.</text>
</comment>
<feature type="transmembrane region" description="Helical" evidence="8">
    <location>
        <begin position="61"/>
        <end position="78"/>
    </location>
</feature>
<comment type="caution">
    <text evidence="9">The sequence shown here is derived from an EMBL/GenBank/DDBJ whole genome shotgun (WGS) entry which is preliminary data.</text>
</comment>
<feature type="transmembrane region" description="Helical" evidence="8">
    <location>
        <begin position="192"/>
        <end position="211"/>
    </location>
</feature>
<dbReference type="PANTHER" id="PTHR30472">
    <property type="entry name" value="FERRIC ENTEROBACTIN TRANSPORT SYSTEM PERMEASE PROTEIN"/>
    <property type="match status" value="1"/>
</dbReference>
<feature type="transmembrane region" description="Helical" evidence="8">
    <location>
        <begin position="114"/>
        <end position="137"/>
    </location>
</feature>
<dbReference type="SUPFAM" id="SSF81345">
    <property type="entry name" value="ABC transporter involved in vitamin B12 uptake, BtuC"/>
    <property type="match status" value="1"/>
</dbReference>
<name>A0ABW1J9Q9_9PSEU</name>
<evidence type="ECO:0000256" key="3">
    <source>
        <dbReference type="ARBA" id="ARBA00022448"/>
    </source>
</evidence>
<proteinExistence type="inferred from homology"/>
<evidence type="ECO:0000256" key="1">
    <source>
        <dbReference type="ARBA" id="ARBA00004651"/>
    </source>
</evidence>
<evidence type="ECO:0000256" key="6">
    <source>
        <dbReference type="ARBA" id="ARBA00022989"/>
    </source>
</evidence>
<dbReference type="RefSeq" id="WP_379588006.1">
    <property type="nucleotide sequence ID" value="NZ_JBHSQW010000044.1"/>
</dbReference>
<reference evidence="10" key="1">
    <citation type="journal article" date="2019" name="Int. J. Syst. Evol. Microbiol.">
        <title>The Global Catalogue of Microorganisms (GCM) 10K type strain sequencing project: providing services to taxonomists for standard genome sequencing and annotation.</title>
        <authorList>
            <consortium name="The Broad Institute Genomics Platform"/>
            <consortium name="The Broad Institute Genome Sequencing Center for Infectious Disease"/>
            <person name="Wu L."/>
            <person name="Ma J."/>
        </authorList>
    </citation>
    <scope>NUCLEOTIDE SEQUENCE [LARGE SCALE GENOMIC DNA]</scope>
    <source>
        <strain evidence="10">CCM 8391</strain>
    </source>
</reference>
<dbReference type="EMBL" id="JBHSQW010000044">
    <property type="protein sequence ID" value="MFC5997085.1"/>
    <property type="molecule type" value="Genomic_DNA"/>
</dbReference>
<evidence type="ECO:0000313" key="10">
    <source>
        <dbReference type="Proteomes" id="UP001596302"/>
    </source>
</evidence>